<keyword evidence="3" id="KW-1185">Reference proteome</keyword>
<proteinExistence type="predicted"/>
<evidence type="ECO:0000313" key="2">
    <source>
        <dbReference type="EMBL" id="WMV14108.1"/>
    </source>
</evidence>
<reference evidence="2" key="1">
    <citation type="submission" date="2023-08" db="EMBL/GenBank/DDBJ databases">
        <title>A de novo genome assembly of Solanum verrucosum Schlechtendal, a Mexican diploid species geographically isolated from the other diploid A-genome species in potato relatives.</title>
        <authorList>
            <person name="Hosaka K."/>
        </authorList>
    </citation>
    <scope>NUCLEOTIDE SEQUENCE</scope>
    <source>
        <tissue evidence="2">Young leaves</tissue>
    </source>
</reference>
<evidence type="ECO:0000313" key="3">
    <source>
        <dbReference type="Proteomes" id="UP001234989"/>
    </source>
</evidence>
<dbReference type="AlphaFoldDB" id="A0AAF0TF46"/>
<sequence length="78" mass="8714">MAKTMTQLDLLYKHVMEGGFKSISAIGTRSGHITRIIPKFEALYDEEIHYMGNQMGGSHLNYPRPGGNQGDNKEMDNA</sequence>
<feature type="region of interest" description="Disordered" evidence="1">
    <location>
        <begin position="55"/>
        <end position="78"/>
    </location>
</feature>
<protein>
    <submittedName>
        <fullName evidence="2">Uncharacterized protein</fullName>
    </submittedName>
</protein>
<dbReference type="Proteomes" id="UP001234989">
    <property type="component" value="Chromosome 2"/>
</dbReference>
<gene>
    <name evidence="2" type="ORF">MTR67_007493</name>
</gene>
<evidence type="ECO:0000256" key="1">
    <source>
        <dbReference type="SAM" id="MobiDB-lite"/>
    </source>
</evidence>
<accession>A0AAF0TF46</accession>
<dbReference type="EMBL" id="CP133613">
    <property type="protein sequence ID" value="WMV14108.1"/>
    <property type="molecule type" value="Genomic_DNA"/>
</dbReference>
<name>A0AAF0TF46_SOLVR</name>
<organism evidence="2 3">
    <name type="scientific">Solanum verrucosum</name>
    <dbReference type="NCBI Taxonomy" id="315347"/>
    <lineage>
        <taxon>Eukaryota</taxon>
        <taxon>Viridiplantae</taxon>
        <taxon>Streptophyta</taxon>
        <taxon>Embryophyta</taxon>
        <taxon>Tracheophyta</taxon>
        <taxon>Spermatophyta</taxon>
        <taxon>Magnoliopsida</taxon>
        <taxon>eudicotyledons</taxon>
        <taxon>Gunneridae</taxon>
        <taxon>Pentapetalae</taxon>
        <taxon>asterids</taxon>
        <taxon>lamiids</taxon>
        <taxon>Solanales</taxon>
        <taxon>Solanaceae</taxon>
        <taxon>Solanoideae</taxon>
        <taxon>Solaneae</taxon>
        <taxon>Solanum</taxon>
    </lineage>
</organism>